<sequence length="374" mass="41169">MFGRNGKISKRQIRRILILEQAAKIGLLLPLPAQIPEGGFSIWSWILTAALTFLYLKIMLDFSKKLPEYPATDRKKGMENKAAENRKDGTGQAEIAILTVVYGIYGLADVFFLLCLFAEVAQCFLLPEQKIWMLILPAAAVCSFAADHRLEVRAKFLEVLCPILTFPVMLLLLVLAVLTIRGGQFGTLGEMMRPSAPGSIWIAGIAMLSVFAGLGSDVFLQRETEEQQSRSVFEKTTGSMLIGSLLLLFLLQAVFGAGGIRALPFSVITAMSNSKIKGIFLQRWDVLFAVFFLGMVCGALVSGFTVLGTCSERLLPGKKKKWKWWLMAAAASAAACVSPSYEKSVQLYELVSLGFLGITMLMALLKIIRKIYCK</sequence>
<gene>
    <name evidence="2" type="ORF">LKD42_09100</name>
</gene>
<feature type="transmembrane region" description="Helical" evidence="1">
    <location>
        <begin position="241"/>
        <end position="266"/>
    </location>
</feature>
<evidence type="ECO:0000313" key="2">
    <source>
        <dbReference type="EMBL" id="MCC2149412.1"/>
    </source>
</evidence>
<evidence type="ECO:0000256" key="1">
    <source>
        <dbReference type="SAM" id="Phobius"/>
    </source>
</evidence>
<comment type="caution">
    <text evidence="2">The sequence shown here is derived from an EMBL/GenBank/DDBJ whole genome shotgun (WGS) entry which is preliminary data.</text>
</comment>
<protein>
    <submittedName>
        <fullName evidence="2">Spore germination protein</fullName>
    </submittedName>
</protein>
<proteinExistence type="predicted"/>
<feature type="transmembrane region" description="Helical" evidence="1">
    <location>
        <begin position="322"/>
        <end position="341"/>
    </location>
</feature>
<evidence type="ECO:0000313" key="3">
    <source>
        <dbReference type="Proteomes" id="UP001299235"/>
    </source>
</evidence>
<keyword evidence="1" id="KW-0812">Transmembrane</keyword>
<dbReference type="EMBL" id="JAJEQE010000029">
    <property type="protein sequence ID" value="MCC2149412.1"/>
    <property type="molecule type" value="Genomic_DNA"/>
</dbReference>
<feature type="transmembrane region" description="Helical" evidence="1">
    <location>
        <begin position="286"/>
        <end position="310"/>
    </location>
</feature>
<reference evidence="2 3" key="1">
    <citation type="submission" date="2021-10" db="EMBL/GenBank/DDBJ databases">
        <title>Anaerobic single-cell dispensing facilitates the cultivation of human gut bacteria.</title>
        <authorList>
            <person name="Afrizal A."/>
        </authorList>
    </citation>
    <scope>NUCLEOTIDE SEQUENCE [LARGE SCALE GENOMIC DNA]</scope>
    <source>
        <strain evidence="2 3">CLA-AA-H246</strain>
    </source>
</reference>
<feature type="transmembrane region" description="Helical" evidence="1">
    <location>
        <begin position="347"/>
        <end position="368"/>
    </location>
</feature>
<keyword evidence="1" id="KW-1133">Transmembrane helix</keyword>
<organism evidence="2 3">
    <name type="scientific">Hominisplanchenecus faecis</name>
    <dbReference type="NCBI Taxonomy" id="2885351"/>
    <lineage>
        <taxon>Bacteria</taxon>
        <taxon>Bacillati</taxon>
        <taxon>Bacillota</taxon>
        <taxon>Clostridia</taxon>
        <taxon>Lachnospirales</taxon>
        <taxon>Lachnospiraceae</taxon>
        <taxon>Hominisplanchenecus</taxon>
    </lineage>
</organism>
<keyword evidence="3" id="KW-1185">Reference proteome</keyword>
<keyword evidence="1" id="KW-0472">Membrane</keyword>
<name>A0ABS8EYB4_9FIRM</name>
<dbReference type="InterPro" id="IPR004761">
    <property type="entry name" value="Spore_GerAB"/>
</dbReference>
<accession>A0ABS8EYB4</accession>
<feature type="transmembrane region" description="Helical" evidence="1">
    <location>
        <begin position="200"/>
        <end position="220"/>
    </location>
</feature>
<feature type="transmembrane region" description="Helical" evidence="1">
    <location>
        <begin position="95"/>
        <end position="119"/>
    </location>
</feature>
<feature type="transmembrane region" description="Helical" evidence="1">
    <location>
        <begin position="159"/>
        <end position="180"/>
    </location>
</feature>
<dbReference type="Pfam" id="PF03845">
    <property type="entry name" value="Spore_permease"/>
    <property type="match status" value="1"/>
</dbReference>
<feature type="transmembrane region" description="Helical" evidence="1">
    <location>
        <begin position="42"/>
        <end position="60"/>
    </location>
</feature>
<dbReference type="Proteomes" id="UP001299235">
    <property type="component" value="Unassembled WGS sequence"/>
</dbReference>